<dbReference type="Proteomes" id="UP000019442">
    <property type="component" value="Chromosome"/>
</dbReference>
<reference evidence="9" key="2">
    <citation type="submission" date="2014-02" db="EMBL/GenBank/DDBJ databases">
        <title>Draft Genome Sequence of extremely halophilic bacteria Halorhodospira halochloris.</title>
        <authorList>
            <person name="Singh K.S."/>
        </authorList>
    </citation>
    <scope>NUCLEOTIDE SEQUENCE [LARGE SCALE GENOMIC DNA]</scope>
    <source>
        <strain evidence="9">A</strain>
    </source>
</reference>
<dbReference type="PANTHER" id="PTHR45453">
    <property type="entry name" value="PHOSPHATE REGULON SENSOR PROTEIN PHOR"/>
    <property type="match status" value="1"/>
</dbReference>
<keyword evidence="5" id="KW-0418">Kinase</keyword>
<keyword evidence="9" id="KW-1185">Reference proteome</keyword>
<evidence type="ECO:0000256" key="4">
    <source>
        <dbReference type="ARBA" id="ARBA00022679"/>
    </source>
</evidence>
<dbReference type="GO" id="GO:0004721">
    <property type="term" value="F:phosphoprotein phosphatase activity"/>
    <property type="evidence" value="ECO:0007669"/>
    <property type="project" value="TreeGrafter"/>
</dbReference>
<dbReference type="GO" id="GO:0000155">
    <property type="term" value="F:phosphorelay sensor kinase activity"/>
    <property type="evidence" value="ECO:0007669"/>
    <property type="project" value="TreeGrafter"/>
</dbReference>
<dbReference type="InterPro" id="IPR004358">
    <property type="entry name" value="Sig_transdc_His_kin-like_C"/>
</dbReference>
<comment type="catalytic activity">
    <reaction evidence="1">
        <text>ATP + protein L-histidine = ADP + protein N-phospho-L-histidine.</text>
        <dbReference type="EC" id="2.7.13.3"/>
    </reaction>
</comment>
<dbReference type="InterPro" id="IPR003594">
    <property type="entry name" value="HATPase_dom"/>
</dbReference>
<dbReference type="SMART" id="SM00387">
    <property type="entry name" value="HATPase_c"/>
    <property type="match status" value="1"/>
</dbReference>
<dbReference type="InterPro" id="IPR005467">
    <property type="entry name" value="His_kinase_dom"/>
</dbReference>
<sequence length="302" mass="33381">MNLNAEQEALIDMHSFLNVLNVLACEMDLMAYGLGDSPPLQEALALVHAFADALQTPEQAASWLADPQSLQTRIHALLSQALEGVALDEELHASTDNIESILAVLGTRVRELEARSGAPLGWAWLEVAPLRSDFWQLLLAIEKNSKGRYRITQNIAEQQPDDYLIKVDIDSLEGDHLYVPAIFQDVMRDLLANARKYTSPGGRILAGLKETEREIRFVVDDTGMGIPPHQIEGIVEFGVRGENVRDRPTRGGGFGLTKAYWVVRHCNGRMWIHSDLGVGTCIEIILPRPRPQTAPPQPTPAA</sequence>
<dbReference type="PROSITE" id="PS50109">
    <property type="entry name" value="HIS_KIN"/>
    <property type="match status" value="1"/>
</dbReference>
<keyword evidence="6" id="KW-0902">Two-component regulatory system</keyword>
<dbReference type="InterPro" id="IPR036890">
    <property type="entry name" value="HATPase_C_sf"/>
</dbReference>
<protein>
    <recommendedName>
        <fullName evidence="2">histidine kinase</fullName>
        <ecNumber evidence="2">2.7.13.3</ecNumber>
    </recommendedName>
</protein>
<dbReference type="KEGG" id="hhc:M911_10630"/>
<organism evidence="8 9">
    <name type="scientific">Ectothiorhodospira haloalkaliphila</name>
    <dbReference type="NCBI Taxonomy" id="421628"/>
    <lineage>
        <taxon>Bacteria</taxon>
        <taxon>Pseudomonadati</taxon>
        <taxon>Pseudomonadota</taxon>
        <taxon>Gammaproteobacteria</taxon>
        <taxon>Chromatiales</taxon>
        <taxon>Ectothiorhodospiraceae</taxon>
        <taxon>Ectothiorhodospira</taxon>
    </lineage>
</organism>
<dbReference type="Pfam" id="PF02518">
    <property type="entry name" value="HATPase_c"/>
    <property type="match status" value="1"/>
</dbReference>
<gene>
    <name evidence="8" type="ORF">M911_10630</name>
</gene>
<evidence type="ECO:0000259" key="7">
    <source>
        <dbReference type="PROSITE" id="PS50109"/>
    </source>
</evidence>
<name>W8LA85_9GAMM</name>
<dbReference type="PANTHER" id="PTHR45453:SF1">
    <property type="entry name" value="PHOSPHATE REGULON SENSOR PROTEIN PHOR"/>
    <property type="match status" value="1"/>
</dbReference>
<evidence type="ECO:0000256" key="2">
    <source>
        <dbReference type="ARBA" id="ARBA00012438"/>
    </source>
</evidence>
<dbReference type="EC" id="2.7.13.3" evidence="2"/>
<dbReference type="HOGENOM" id="CLU_936606_0_0_6"/>
<evidence type="ECO:0000313" key="9">
    <source>
        <dbReference type="Proteomes" id="UP000019442"/>
    </source>
</evidence>
<evidence type="ECO:0000256" key="1">
    <source>
        <dbReference type="ARBA" id="ARBA00000085"/>
    </source>
</evidence>
<evidence type="ECO:0000256" key="5">
    <source>
        <dbReference type="ARBA" id="ARBA00022777"/>
    </source>
</evidence>
<keyword evidence="3" id="KW-0597">Phosphoprotein</keyword>
<dbReference type="PRINTS" id="PR00344">
    <property type="entry name" value="BCTRLSENSOR"/>
</dbReference>
<dbReference type="AlphaFoldDB" id="W8LA85"/>
<dbReference type="GO" id="GO:0016036">
    <property type="term" value="P:cellular response to phosphate starvation"/>
    <property type="evidence" value="ECO:0007669"/>
    <property type="project" value="TreeGrafter"/>
</dbReference>
<dbReference type="GO" id="GO:0005886">
    <property type="term" value="C:plasma membrane"/>
    <property type="evidence" value="ECO:0007669"/>
    <property type="project" value="TreeGrafter"/>
</dbReference>
<feature type="domain" description="Histidine kinase" evidence="7">
    <location>
        <begin position="183"/>
        <end position="290"/>
    </location>
</feature>
<proteinExistence type="predicted"/>
<dbReference type="InterPro" id="IPR050351">
    <property type="entry name" value="BphY/WalK/GraS-like"/>
</dbReference>
<evidence type="ECO:0000313" key="8">
    <source>
        <dbReference type="EMBL" id="AHK80720.1"/>
    </source>
</evidence>
<evidence type="ECO:0000256" key="6">
    <source>
        <dbReference type="ARBA" id="ARBA00023012"/>
    </source>
</evidence>
<accession>W8LA85</accession>
<dbReference type="SUPFAM" id="SSF55874">
    <property type="entry name" value="ATPase domain of HSP90 chaperone/DNA topoisomerase II/histidine kinase"/>
    <property type="match status" value="1"/>
</dbReference>
<dbReference type="Gene3D" id="3.30.565.10">
    <property type="entry name" value="Histidine kinase-like ATPase, C-terminal domain"/>
    <property type="match status" value="1"/>
</dbReference>
<evidence type="ECO:0000256" key="3">
    <source>
        <dbReference type="ARBA" id="ARBA00022553"/>
    </source>
</evidence>
<dbReference type="EMBL" id="CP007268">
    <property type="protein sequence ID" value="AHK80720.1"/>
    <property type="molecule type" value="Genomic_DNA"/>
</dbReference>
<reference evidence="8 9" key="1">
    <citation type="journal article" date="2014" name="J Genomics">
        <title>Draft Genome Sequence of the Extremely Halophilic Phototrophic Purple Sulfur Bacterium Halorhodospira halochloris.</title>
        <authorList>
            <person name="Singh K.S."/>
            <person name="Kirksey J."/>
            <person name="Hoff W.D."/>
            <person name="Deole R."/>
        </authorList>
    </citation>
    <scope>NUCLEOTIDE SEQUENCE [LARGE SCALE GENOMIC DNA]</scope>
    <source>
        <strain evidence="8 9">A</strain>
    </source>
</reference>
<keyword evidence="4" id="KW-0808">Transferase</keyword>